<feature type="domain" description="AAA" evidence="3">
    <location>
        <begin position="183"/>
        <end position="336"/>
    </location>
</feature>
<dbReference type="PANTHER" id="PTHR43384:SF6">
    <property type="entry name" value="SEPTUM SITE-DETERMINING PROTEIN MIND HOMOLOG, CHLOROPLASTIC"/>
    <property type="match status" value="1"/>
</dbReference>
<evidence type="ECO:0000313" key="5">
    <source>
        <dbReference type="Proteomes" id="UP001243420"/>
    </source>
</evidence>
<dbReference type="InterPro" id="IPR050625">
    <property type="entry name" value="ParA/MinD_ATPase"/>
</dbReference>
<organism evidence="4 5">
    <name type="scientific">Jannaschia ovalis</name>
    <dbReference type="NCBI Taxonomy" id="3038773"/>
    <lineage>
        <taxon>Bacteria</taxon>
        <taxon>Pseudomonadati</taxon>
        <taxon>Pseudomonadota</taxon>
        <taxon>Alphaproteobacteria</taxon>
        <taxon>Rhodobacterales</taxon>
        <taxon>Roseobacteraceae</taxon>
        <taxon>Jannaschia</taxon>
    </lineage>
</organism>
<dbReference type="SUPFAM" id="SSF52540">
    <property type="entry name" value="P-loop containing nucleoside triphosphate hydrolases"/>
    <property type="match status" value="1"/>
</dbReference>
<keyword evidence="5" id="KW-1185">Reference proteome</keyword>
<dbReference type="EMBL" id="CP122537">
    <property type="protein sequence ID" value="WGH80439.1"/>
    <property type="molecule type" value="Genomic_DNA"/>
</dbReference>
<dbReference type="InterPro" id="IPR027417">
    <property type="entry name" value="P-loop_NTPase"/>
</dbReference>
<protein>
    <submittedName>
        <fullName evidence="4">AAA family ATPase</fullName>
    </submittedName>
</protein>
<evidence type="ECO:0000313" key="4">
    <source>
        <dbReference type="EMBL" id="WGH80439.1"/>
    </source>
</evidence>
<dbReference type="InterPro" id="IPR025669">
    <property type="entry name" value="AAA_dom"/>
</dbReference>
<evidence type="ECO:0000256" key="1">
    <source>
        <dbReference type="ARBA" id="ARBA00022741"/>
    </source>
</evidence>
<keyword evidence="2" id="KW-0067">ATP-binding</keyword>
<gene>
    <name evidence="4" type="ORF">P8627_03445</name>
</gene>
<dbReference type="Gene3D" id="3.40.50.300">
    <property type="entry name" value="P-loop containing nucleotide triphosphate hydrolases"/>
    <property type="match status" value="1"/>
</dbReference>
<reference evidence="4 5" key="1">
    <citation type="submission" date="2023-04" db="EMBL/GenBank/DDBJ databases">
        <title>Jannaschia ovalis sp. nov., a marine bacterium isolated from sea tidal flat.</title>
        <authorList>
            <person name="Kwon D.Y."/>
            <person name="Kim J.-J."/>
        </authorList>
    </citation>
    <scope>NUCLEOTIDE SEQUENCE [LARGE SCALE GENOMIC DNA]</scope>
    <source>
        <strain evidence="4 5">GRR-S6-38</strain>
    </source>
</reference>
<dbReference type="Pfam" id="PF13614">
    <property type="entry name" value="AAA_31"/>
    <property type="match status" value="1"/>
</dbReference>
<dbReference type="RefSeq" id="WP_279967536.1">
    <property type="nucleotide sequence ID" value="NZ_CP122537.1"/>
</dbReference>
<dbReference type="PANTHER" id="PTHR43384">
    <property type="entry name" value="SEPTUM SITE-DETERMINING PROTEIN MIND HOMOLOG, CHLOROPLASTIC-RELATED"/>
    <property type="match status" value="1"/>
</dbReference>
<proteinExistence type="predicted"/>
<keyword evidence="1" id="KW-0547">Nucleotide-binding</keyword>
<accession>A0ABY8LGL3</accession>
<evidence type="ECO:0000259" key="3">
    <source>
        <dbReference type="Pfam" id="PF13614"/>
    </source>
</evidence>
<dbReference type="Proteomes" id="UP001243420">
    <property type="component" value="Chromosome"/>
</dbReference>
<evidence type="ECO:0000256" key="2">
    <source>
        <dbReference type="ARBA" id="ARBA00022840"/>
    </source>
</evidence>
<sequence length="455" mass="48682">MSSNLAILPEPEPLRAVTVSRDVQEFDLLIEDMEAELGEAWGDLTFAEAGAFLAQDEAKKLEFIVLALDQQDEAALPRAHELVGQAKAAGLKVILVAEGLGPMALHELLRAGADDFAPYPLPQDALSEAVSRIRIPGQPDSEGIMRRAGADIVDAAAVGDDAETPNLPAMPMRSGGSGQEGAVFALQSASGGDGATTLAVNLAWEFANLNAADPLKVCVIDLGLQFGSVATYLDLPRKPMIYEVLSDIASMDEQAFRQALSVYKDKLAVFTAPSDVLPYDLVGPEEVTALLKFARECFDIVIVDMPGSVTGWTDTVISTAELFFVVCQMEVRSAQNALRFQRLLQAEGVPTERVSYLLNRAPGKMDLGGRSRIEKMAESLGVKFHHVLPDGGKQVTEVNDQAAPLRDLAPRNALTKEIRAVATELNDARQRIAAGEDVGAGAKGKKRSFLGLSFG</sequence>
<name>A0ABY8LGL3_9RHOB</name>